<comment type="caution">
    <text evidence="5">The sequence shown here is derived from an EMBL/GenBank/DDBJ whole genome shotgun (WGS) entry which is preliminary data.</text>
</comment>
<dbReference type="Pfam" id="PF13472">
    <property type="entry name" value="Lipase_GDSL_2"/>
    <property type="match status" value="1"/>
</dbReference>
<evidence type="ECO:0000256" key="1">
    <source>
        <dbReference type="SAM" id="SignalP"/>
    </source>
</evidence>
<dbReference type="InterPro" id="IPR036514">
    <property type="entry name" value="SGNH_hydro_sf"/>
</dbReference>
<dbReference type="Proteomes" id="UP001199816">
    <property type="component" value="Unassembled WGS sequence"/>
</dbReference>
<feature type="domain" description="SGNH hydrolase-type esterase N-terminal" evidence="4">
    <location>
        <begin position="24"/>
        <end position="173"/>
    </location>
</feature>
<dbReference type="InterPro" id="IPR013830">
    <property type="entry name" value="SGNH_hydro"/>
</dbReference>
<keyword evidence="6" id="KW-1185">Reference proteome</keyword>
<feature type="chain" id="PRO_5046113289" evidence="1">
    <location>
        <begin position="22"/>
        <end position="578"/>
    </location>
</feature>
<name>A0ABS8PRN5_9BACT</name>
<dbReference type="EMBL" id="JAJNEC010000005">
    <property type="protein sequence ID" value="MCD2423733.1"/>
    <property type="molecule type" value="Genomic_DNA"/>
</dbReference>
<feature type="domain" description="SGNH hydrolase-type esterase" evidence="2">
    <location>
        <begin position="408"/>
        <end position="570"/>
    </location>
</feature>
<evidence type="ECO:0000313" key="6">
    <source>
        <dbReference type="Proteomes" id="UP001199816"/>
    </source>
</evidence>
<accession>A0ABS8PRN5</accession>
<feature type="domain" description="SGNH hydrolase-type esterase" evidence="3">
    <location>
        <begin position="182"/>
        <end position="360"/>
    </location>
</feature>
<gene>
    <name evidence="5" type="ORF">LQ567_13235</name>
</gene>
<evidence type="ECO:0000259" key="4">
    <source>
        <dbReference type="Pfam" id="PF14607"/>
    </source>
</evidence>
<dbReference type="RefSeq" id="WP_231004993.1">
    <property type="nucleotide sequence ID" value="NZ_JAJNEC010000005.1"/>
</dbReference>
<evidence type="ECO:0000259" key="2">
    <source>
        <dbReference type="Pfam" id="PF13472"/>
    </source>
</evidence>
<dbReference type="Pfam" id="PF14607">
    <property type="entry name" value="GxDLY"/>
    <property type="match status" value="1"/>
</dbReference>
<sequence length="578" mass="65665">MKQIQLTVAFLLLLSITGLQAQTRWFNPLKAETAVIQNQGWTDEIGRSFTRLPERAGQVVRKAVWNLSKNAAGLSIHFYTNAPEITIRYSVTGPFAMNHMPATGVSGVDLYAIDEDGNWKRAWGSYDFSDTIRYQYQHLFPSRYHKKGFEYRLFLPLYNSIKWMEIGVPEEAYFEFIPVLKEKPVIVYGTSIAQGGCASRPAMGWTNILSRKLDYPVVNLAFSGNGPFEKAVVDLINEQEAAAYVFDCLPNMGALSQEEVYYRVLYGVKTIRKNHKAPILLTDHIGYFNDQTDSTRAAVWQRLNATQWKAYTELKKQGVRDLYYLTRDSIRFPVDGTVDYVHPNDLGMQAYADAYEPVLRTLLNMPQGKTGTTRPVSQRREAGGYEWKKRHAQELQFNQDQPPAQVIIGNSITHYWAGEPRAHVVRGEKSWNQYLSGFRNMGFGWDRIENVLWRVYHGELDGYTAKNIVLMIGTNNIGGNTDADIVRGLDFLLQQIRQRQPKANIKLVGIFPRRNTEARIASLNKQLQAVAQKGRFIFADPGKQLLLPSGKINETLFTDGLHPNEEGYARLAKAVAGF</sequence>
<organism evidence="5 6">
    <name type="scientific">Niabella pedocola</name>
    <dbReference type="NCBI Taxonomy" id="1752077"/>
    <lineage>
        <taxon>Bacteria</taxon>
        <taxon>Pseudomonadati</taxon>
        <taxon>Bacteroidota</taxon>
        <taxon>Chitinophagia</taxon>
        <taxon>Chitinophagales</taxon>
        <taxon>Chitinophagaceae</taxon>
        <taxon>Niabella</taxon>
    </lineage>
</organism>
<proteinExistence type="predicted"/>
<dbReference type="InterPro" id="IPR032740">
    <property type="entry name" value="GxDLY"/>
</dbReference>
<evidence type="ECO:0000313" key="5">
    <source>
        <dbReference type="EMBL" id="MCD2423733.1"/>
    </source>
</evidence>
<dbReference type="InterPro" id="IPR051532">
    <property type="entry name" value="Ester_Hydrolysis_Enzymes"/>
</dbReference>
<reference evidence="5 6" key="1">
    <citation type="submission" date="2021-11" db="EMBL/GenBank/DDBJ databases">
        <title>Genomic of Niabella pedocola.</title>
        <authorList>
            <person name="Wu T."/>
        </authorList>
    </citation>
    <scope>NUCLEOTIDE SEQUENCE [LARGE SCALE GENOMIC DNA]</scope>
    <source>
        <strain evidence="5 6">JCM 31011</strain>
    </source>
</reference>
<keyword evidence="1" id="KW-0732">Signal</keyword>
<keyword evidence="5" id="KW-0378">Hydrolase</keyword>
<evidence type="ECO:0000259" key="3">
    <source>
        <dbReference type="Pfam" id="PF14606"/>
    </source>
</evidence>
<dbReference type="SUPFAM" id="SSF52266">
    <property type="entry name" value="SGNH hydrolase"/>
    <property type="match status" value="2"/>
</dbReference>
<dbReference type="GO" id="GO:0016787">
    <property type="term" value="F:hydrolase activity"/>
    <property type="evidence" value="ECO:0007669"/>
    <property type="project" value="UniProtKB-KW"/>
</dbReference>
<dbReference type="Pfam" id="PF14606">
    <property type="entry name" value="Lipase_GDSL_3"/>
    <property type="match status" value="1"/>
</dbReference>
<dbReference type="Gene3D" id="2.60.120.260">
    <property type="entry name" value="Galactose-binding domain-like"/>
    <property type="match status" value="1"/>
</dbReference>
<dbReference type="PANTHER" id="PTHR30383">
    <property type="entry name" value="THIOESTERASE 1/PROTEASE 1/LYSOPHOSPHOLIPASE L1"/>
    <property type="match status" value="1"/>
</dbReference>
<protein>
    <submittedName>
        <fullName evidence="5">SGNH/GDSL hydrolase family protein</fullName>
    </submittedName>
</protein>
<feature type="signal peptide" evidence="1">
    <location>
        <begin position="1"/>
        <end position="21"/>
    </location>
</feature>
<dbReference type="Gene3D" id="3.40.50.1110">
    <property type="entry name" value="SGNH hydrolase"/>
    <property type="match status" value="2"/>
</dbReference>